<dbReference type="PANTHER" id="PTHR15036">
    <property type="entry name" value="PIKACHURIN-LIKE PROTEIN"/>
    <property type="match status" value="1"/>
</dbReference>
<comment type="caution">
    <text evidence="1">Lacks conserved residue(s) required for the propagation of feature annotation.</text>
</comment>
<evidence type="ECO:0000256" key="2">
    <source>
        <dbReference type="SAM" id="MobiDB-lite"/>
    </source>
</evidence>
<dbReference type="GO" id="GO:0016020">
    <property type="term" value="C:membrane"/>
    <property type="evidence" value="ECO:0007669"/>
    <property type="project" value="UniProtKB-SubCell"/>
</dbReference>
<evidence type="ECO:0000259" key="4">
    <source>
        <dbReference type="PROSITE" id="PS50025"/>
    </source>
</evidence>
<dbReference type="EMBL" id="GG666687">
    <property type="protein sequence ID" value="EEN43591.1"/>
    <property type="molecule type" value="Genomic_DNA"/>
</dbReference>
<keyword evidence="3" id="KW-0812">Transmembrane</keyword>
<dbReference type="PANTHER" id="PTHR15036:SF49">
    <property type="entry name" value="AXOTACTIN"/>
    <property type="match status" value="1"/>
</dbReference>
<dbReference type="AlphaFoldDB" id="C3ZV56"/>
<feature type="region of interest" description="Disordered" evidence="2">
    <location>
        <begin position="471"/>
        <end position="556"/>
    </location>
</feature>
<dbReference type="InterPro" id="IPR001791">
    <property type="entry name" value="Laminin_G"/>
</dbReference>
<keyword evidence="3" id="KW-1133">Transmembrane helix</keyword>
<proteinExistence type="predicted"/>
<feature type="transmembrane region" description="Helical" evidence="3">
    <location>
        <begin position="393"/>
        <end position="414"/>
    </location>
</feature>
<evidence type="ECO:0000256" key="1">
    <source>
        <dbReference type="PROSITE-ProRule" id="PRU00122"/>
    </source>
</evidence>
<dbReference type="CDD" id="cd00110">
    <property type="entry name" value="LamG"/>
    <property type="match status" value="1"/>
</dbReference>
<evidence type="ECO:0000313" key="5">
    <source>
        <dbReference type="EMBL" id="EEN43591.1"/>
    </source>
</evidence>
<gene>
    <name evidence="5" type="ORF">BRAFLDRAFT_127701</name>
</gene>
<dbReference type="InterPro" id="IPR013320">
    <property type="entry name" value="ConA-like_dom_sf"/>
</dbReference>
<dbReference type="InterPro" id="IPR050372">
    <property type="entry name" value="Neurexin-related_CASP"/>
</dbReference>
<dbReference type="SMART" id="SM00282">
    <property type="entry name" value="LamG"/>
    <property type="match status" value="1"/>
</dbReference>
<dbReference type="PROSITE" id="PS50025">
    <property type="entry name" value="LAM_G_DOMAIN"/>
    <property type="match status" value="1"/>
</dbReference>
<protein>
    <recommendedName>
        <fullName evidence="4">Laminin G domain-containing protein</fullName>
    </recommendedName>
</protein>
<organism>
    <name type="scientific">Branchiostoma floridae</name>
    <name type="common">Florida lancelet</name>
    <name type="synonym">Amphioxus</name>
    <dbReference type="NCBI Taxonomy" id="7739"/>
    <lineage>
        <taxon>Eukaryota</taxon>
        <taxon>Metazoa</taxon>
        <taxon>Chordata</taxon>
        <taxon>Cephalochordata</taxon>
        <taxon>Leptocardii</taxon>
        <taxon>Amphioxiformes</taxon>
        <taxon>Branchiostomatidae</taxon>
        <taxon>Branchiostoma</taxon>
    </lineage>
</organism>
<accession>C3ZV56</accession>
<dbReference type="SUPFAM" id="SSF49899">
    <property type="entry name" value="Concanavalin A-like lectins/glucanases"/>
    <property type="match status" value="1"/>
</dbReference>
<feature type="compositionally biased region" description="Polar residues" evidence="2">
    <location>
        <begin position="473"/>
        <end position="490"/>
    </location>
</feature>
<sequence length="556" mass="60731">MTSRVFSMTLMRDVTCHVLGWGLSDLSDLALYHFVARDIGTWFAATAKYSMEMIIVWSLVVTLVCPPLATCVTTPETSTATPAVPEGALSATFTPDSGYAQMRIGNMSGTNTVISLRFKTRISDGLLFFFGGPTYLAVYLQGGGLVLHLNTQGSRTGVSAETVGRDFNDGYWQQITVRRNGNTATLHDSTNITVARVTHGQYDINKELQTDQLFIGDVPDDVLPVDFETRSSFRGCLGLVRFASYMFYDPKDQDILYFHGDSFSGFAYLSGCIPILSCGLECLTMGQGCNLGACECLSFYHVVSEDPLVCHRNPRTLDPVGTTTDSNADNKDNRNNFDSSFGEDGLSIIWVIVVSVCIFVALLCLCFCVKNQSPEPNTKNSRPSGVGNEDGGFPFWALIPLAFFAVLGLFLCICRKKKPPQNAQTTAALPMTQTPPSEVAFDLNPPAYQEVVAVTDVNPSLTELSITEPPVYNNVQSDSQPPSANQQTELSNHDRSVERPVRPLSLPSSTNSRPTRYEGNQVPFEGQMSPVTPPPAYDSFMEYSKTPPGSLEALDV</sequence>
<evidence type="ECO:0000256" key="3">
    <source>
        <dbReference type="SAM" id="Phobius"/>
    </source>
</evidence>
<feature type="transmembrane region" description="Helical" evidence="3">
    <location>
        <begin position="348"/>
        <end position="373"/>
    </location>
</feature>
<feature type="compositionally biased region" description="Basic and acidic residues" evidence="2">
    <location>
        <begin position="491"/>
        <end position="501"/>
    </location>
</feature>
<name>C3ZV56_BRAFL</name>
<reference evidence="5" key="1">
    <citation type="journal article" date="2008" name="Nature">
        <title>The amphioxus genome and the evolution of the chordate karyotype.</title>
        <authorList>
            <consortium name="US DOE Joint Genome Institute (JGI-PGF)"/>
            <person name="Putnam N.H."/>
            <person name="Butts T."/>
            <person name="Ferrier D.E.K."/>
            <person name="Furlong R.F."/>
            <person name="Hellsten U."/>
            <person name="Kawashima T."/>
            <person name="Robinson-Rechavi M."/>
            <person name="Shoguchi E."/>
            <person name="Terry A."/>
            <person name="Yu J.-K."/>
            <person name="Benito-Gutierrez E.L."/>
            <person name="Dubchak I."/>
            <person name="Garcia-Fernandez J."/>
            <person name="Gibson-Brown J.J."/>
            <person name="Grigoriev I.V."/>
            <person name="Horton A.C."/>
            <person name="de Jong P.J."/>
            <person name="Jurka J."/>
            <person name="Kapitonov V.V."/>
            <person name="Kohara Y."/>
            <person name="Kuroki Y."/>
            <person name="Lindquist E."/>
            <person name="Lucas S."/>
            <person name="Osoegawa K."/>
            <person name="Pennacchio L.A."/>
            <person name="Salamov A.A."/>
            <person name="Satou Y."/>
            <person name="Sauka-Spengler T."/>
            <person name="Schmutz J."/>
            <person name="Shin-I T."/>
            <person name="Toyoda A."/>
            <person name="Bronner-Fraser M."/>
            <person name="Fujiyama A."/>
            <person name="Holland L.Z."/>
            <person name="Holland P.W.H."/>
            <person name="Satoh N."/>
            <person name="Rokhsar D.S."/>
        </authorList>
    </citation>
    <scope>NUCLEOTIDE SEQUENCE [LARGE SCALE GENOMIC DNA]</scope>
    <source>
        <strain evidence="5">S238N-H82</strain>
        <tissue evidence="5">Testes</tissue>
    </source>
</reference>
<feature type="domain" description="Laminin G" evidence="4">
    <location>
        <begin position="89"/>
        <end position="272"/>
    </location>
</feature>
<keyword evidence="3" id="KW-0472">Membrane</keyword>
<dbReference type="Pfam" id="PF02210">
    <property type="entry name" value="Laminin_G_2"/>
    <property type="match status" value="1"/>
</dbReference>
<dbReference type="Gene3D" id="2.60.120.200">
    <property type="match status" value="1"/>
</dbReference>
<dbReference type="InParanoid" id="C3ZV56"/>